<name>A0AAD4RVY3_9MAGN</name>
<protein>
    <submittedName>
        <fullName evidence="2">Uncharacterized protein</fullName>
    </submittedName>
</protein>
<dbReference type="EMBL" id="JAJJMB010017856">
    <property type="protein sequence ID" value="KAI3834157.1"/>
    <property type="molecule type" value="Genomic_DNA"/>
</dbReference>
<evidence type="ECO:0000313" key="3">
    <source>
        <dbReference type="Proteomes" id="UP001202328"/>
    </source>
</evidence>
<feature type="region of interest" description="Disordered" evidence="1">
    <location>
        <begin position="62"/>
        <end position="82"/>
    </location>
</feature>
<evidence type="ECO:0000313" key="2">
    <source>
        <dbReference type="EMBL" id="KAI3834157.1"/>
    </source>
</evidence>
<reference evidence="2" key="1">
    <citation type="submission" date="2022-04" db="EMBL/GenBank/DDBJ databases">
        <title>A functionally conserved STORR gene fusion in Papaver species that diverged 16.8 million years ago.</title>
        <authorList>
            <person name="Catania T."/>
        </authorList>
    </citation>
    <scope>NUCLEOTIDE SEQUENCE</scope>
    <source>
        <strain evidence="2">S-188037</strain>
    </source>
</reference>
<organism evidence="2 3">
    <name type="scientific">Papaver atlanticum</name>
    <dbReference type="NCBI Taxonomy" id="357466"/>
    <lineage>
        <taxon>Eukaryota</taxon>
        <taxon>Viridiplantae</taxon>
        <taxon>Streptophyta</taxon>
        <taxon>Embryophyta</taxon>
        <taxon>Tracheophyta</taxon>
        <taxon>Spermatophyta</taxon>
        <taxon>Magnoliopsida</taxon>
        <taxon>Ranunculales</taxon>
        <taxon>Papaveraceae</taxon>
        <taxon>Papaveroideae</taxon>
        <taxon>Papaver</taxon>
    </lineage>
</organism>
<evidence type="ECO:0000256" key="1">
    <source>
        <dbReference type="SAM" id="MobiDB-lite"/>
    </source>
</evidence>
<accession>A0AAD4RVY3</accession>
<comment type="caution">
    <text evidence="2">The sequence shown here is derived from an EMBL/GenBank/DDBJ whole genome shotgun (WGS) entry which is preliminary data.</text>
</comment>
<sequence length="112" mass="12700">MIWTSEKVMSFTSVNAAYKWIILHCEVRILRCKMIISYCEGKLICYDSVLVFQVPTQTKCYHPSEAEPSTQDGPETQNTEPSSQHFMAYGEYASLLSSNSTDLLLSLAYESN</sequence>
<keyword evidence="3" id="KW-1185">Reference proteome</keyword>
<dbReference type="Proteomes" id="UP001202328">
    <property type="component" value="Unassembled WGS sequence"/>
</dbReference>
<gene>
    <name evidence="2" type="ORF">MKW98_018207</name>
</gene>
<proteinExistence type="predicted"/>
<dbReference type="AlphaFoldDB" id="A0AAD4RVY3"/>
<feature type="compositionally biased region" description="Polar residues" evidence="1">
    <location>
        <begin position="67"/>
        <end position="82"/>
    </location>
</feature>